<evidence type="ECO:0008006" key="3">
    <source>
        <dbReference type="Google" id="ProtNLM"/>
    </source>
</evidence>
<evidence type="ECO:0000313" key="2">
    <source>
        <dbReference type="Proteomes" id="UP001596072"/>
    </source>
</evidence>
<dbReference type="Proteomes" id="UP001596072">
    <property type="component" value="Unassembled WGS sequence"/>
</dbReference>
<evidence type="ECO:0000313" key="1">
    <source>
        <dbReference type="EMBL" id="MFC5730835.1"/>
    </source>
</evidence>
<comment type="caution">
    <text evidence="1">The sequence shown here is derived from an EMBL/GenBank/DDBJ whole genome shotgun (WGS) entry which is preliminary data.</text>
</comment>
<proteinExistence type="predicted"/>
<organism evidence="1 2">
    <name type="scientific">Nocardioides vastitatis</name>
    <dbReference type="NCBI Taxonomy" id="2568655"/>
    <lineage>
        <taxon>Bacteria</taxon>
        <taxon>Bacillati</taxon>
        <taxon>Actinomycetota</taxon>
        <taxon>Actinomycetes</taxon>
        <taxon>Propionibacteriales</taxon>
        <taxon>Nocardioidaceae</taxon>
        <taxon>Nocardioides</taxon>
    </lineage>
</organism>
<dbReference type="EMBL" id="JBHSNS010000011">
    <property type="protein sequence ID" value="MFC5730835.1"/>
    <property type="molecule type" value="Genomic_DNA"/>
</dbReference>
<gene>
    <name evidence="1" type="ORF">ACFPQB_18080</name>
</gene>
<keyword evidence="2" id="KW-1185">Reference proteome</keyword>
<reference evidence="2" key="1">
    <citation type="journal article" date="2019" name="Int. J. Syst. Evol. Microbiol.">
        <title>The Global Catalogue of Microorganisms (GCM) 10K type strain sequencing project: providing services to taxonomists for standard genome sequencing and annotation.</title>
        <authorList>
            <consortium name="The Broad Institute Genomics Platform"/>
            <consortium name="The Broad Institute Genome Sequencing Center for Infectious Disease"/>
            <person name="Wu L."/>
            <person name="Ma J."/>
        </authorList>
    </citation>
    <scope>NUCLEOTIDE SEQUENCE [LARGE SCALE GENOMIC DNA]</scope>
    <source>
        <strain evidence="2">YIM 94188</strain>
    </source>
</reference>
<protein>
    <recommendedName>
        <fullName evidence="3">DUF222 domain-containing protein</fullName>
    </recommendedName>
</protein>
<dbReference type="RefSeq" id="WP_136432123.1">
    <property type="nucleotide sequence ID" value="NZ_JBHSNS010000011.1"/>
</dbReference>
<sequence>MTTEHVDAIHDAMGDPGYTAHKHGHASRLTTLSRFGCCTAAEAEDVVARLLRHGAVVTPAGHTVRVVAFGNAHGSLSNGPCHAVTLDHVIGYLQDHPRAL</sequence>
<name>A0ABW0ZIJ3_9ACTN</name>
<accession>A0ABW0ZIJ3</accession>